<dbReference type="EMBL" id="JABWMH010000002">
    <property type="protein sequence ID" value="NVD27616.1"/>
    <property type="molecule type" value="Genomic_DNA"/>
</dbReference>
<feature type="compositionally biased region" description="Polar residues" evidence="1">
    <location>
        <begin position="323"/>
        <end position="335"/>
    </location>
</feature>
<dbReference type="RefSeq" id="WP_176279124.1">
    <property type="nucleotide sequence ID" value="NZ_JABWMH010000002.1"/>
</dbReference>
<keyword evidence="3" id="KW-1185">Reference proteome</keyword>
<reference evidence="2 3" key="1">
    <citation type="submission" date="2020-06" db="EMBL/GenBank/DDBJ databases">
        <authorList>
            <person name="Kim S.-J."/>
            <person name="Park S.-J."/>
        </authorList>
    </citation>
    <scope>NUCLEOTIDE SEQUENCE [LARGE SCALE GENOMIC DNA]</scope>
    <source>
        <strain evidence="2 3">SW-151</strain>
    </source>
</reference>
<gene>
    <name evidence="2" type="ORF">HUO14_06825</name>
</gene>
<feature type="region of interest" description="Disordered" evidence="1">
    <location>
        <begin position="316"/>
        <end position="335"/>
    </location>
</feature>
<accession>A0ABX2N1Q0</accession>
<comment type="caution">
    <text evidence="2">The sequence shown here is derived from an EMBL/GenBank/DDBJ whole genome shotgun (WGS) entry which is preliminary data.</text>
</comment>
<dbReference type="Proteomes" id="UP000652427">
    <property type="component" value="Unassembled WGS sequence"/>
</dbReference>
<evidence type="ECO:0000313" key="2">
    <source>
        <dbReference type="EMBL" id="NVD27616.1"/>
    </source>
</evidence>
<protein>
    <recommendedName>
        <fullName evidence="4">Tetratricopeptide repeat protein</fullName>
    </recommendedName>
</protein>
<dbReference type="SUPFAM" id="SSF48452">
    <property type="entry name" value="TPR-like"/>
    <property type="match status" value="1"/>
</dbReference>
<sequence length="430" mass="46127">MRFLSHFSMAVALATAGTLAFTALPQDAQAAKKKKKEKESAIEISKEIRPKVAEIQTALASETPETAKPLVDALLAENLAGDDLFVAGQLAIQLGGAVKDTSLQEKGIIASLNSGRTGAEQLPAFNFYAGNFAYSAERWAEAAQRFQAAYDLGYRQGNVEPLLAETYFKRNMPKEGLAKWAQIIDNANASGTKAPESWYRMVRDRALATGDKNLYSTWAAKWAAAYPSGDSWGDAVRASRITSQSDSIQNLEVLRFMKVTGGLTTARDYKEFAEEAQRKNLFGDVVAVIEEGQQKGLITSSDPLVSEVLAPARRQVSGDRASLPSQPSAVRGSGSSSVMMNFADVWLSYKGFDKAAAFYEAGLTKPGADLNRGYMGLGTTQAYAGNYDAALQAFAKVSGTRAPLAQMWTTWIGQQTKPAAAAAVAAEPAT</sequence>
<proteinExistence type="predicted"/>
<name>A0ABX2N1Q0_9SPHN</name>
<evidence type="ECO:0000313" key="3">
    <source>
        <dbReference type="Proteomes" id="UP000652427"/>
    </source>
</evidence>
<evidence type="ECO:0000256" key="1">
    <source>
        <dbReference type="SAM" id="MobiDB-lite"/>
    </source>
</evidence>
<dbReference type="InterPro" id="IPR011990">
    <property type="entry name" value="TPR-like_helical_dom_sf"/>
</dbReference>
<evidence type="ECO:0008006" key="4">
    <source>
        <dbReference type="Google" id="ProtNLM"/>
    </source>
</evidence>
<dbReference type="Gene3D" id="1.25.40.10">
    <property type="entry name" value="Tetratricopeptide repeat domain"/>
    <property type="match status" value="1"/>
</dbReference>
<organism evidence="2 3">
    <name type="scientific">Parasphingorhabdus flavimaris</name>
    <dbReference type="NCBI Taxonomy" id="266812"/>
    <lineage>
        <taxon>Bacteria</taxon>
        <taxon>Pseudomonadati</taxon>
        <taxon>Pseudomonadota</taxon>
        <taxon>Alphaproteobacteria</taxon>
        <taxon>Sphingomonadales</taxon>
        <taxon>Sphingomonadaceae</taxon>
        <taxon>Parasphingorhabdus</taxon>
    </lineage>
</organism>